<dbReference type="InterPro" id="IPR036691">
    <property type="entry name" value="Endo/exonu/phosph_ase_sf"/>
</dbReference>
<protein>
    <recommendedName>
        <fullName evidence="3">Endonuclease/exonuclease/phosphatase domain-containing protein</fullName>
    </recommendedName>
</protein>
<dbReference type="SUPFAM" id="SSF56219">
    <property type="entry name" value="DNase I-like"/>
    <property type="match status" value="1"/>
</dbReference>
<dbReference type="Proteomes" id="UP001530293">
    <property type="component" value="Unassembled WGS sequence"/>
</dbReference>
<keyword evidence="2" id="KW-1185">Reference proteome</keyword>
<dbReference type="Gene3D" id="3.60.10.10">
    <property type="entry name" value="Endonuclease/exonuclease/phosphatase"/>
    <property type="match status" value="1"/>
</dbReference>
<proteinExistence type="predicted"/>
<evidence type="ECO:0000313" key="2">
    <source>
        <dbReference type="Proteomes" id="UP001530293"/>
    </source>
</evidence>
<dbReference type="AlphaFoldDB" id="A0ABD3MQB4"/>
<evidence type="ECO:0008006" key="3">
    <source>
        <dbReference type="Google" id="ProtNLM"/>
    </source>
</evidence>
<dbReference type="EMBL" id="JALLBG020000093">
    <property type="protein sequence ID" value="KAL3765632.1"/>
    <property type="molecule type" value="Genomic_DNA"/>
</dbReference>
<evidence type="ECO:0000313" key="1">
    <source>
        <dbReference type="EMBL" id="KAL3765632.1"/>
    </source>
</evidence>
<sequence length="190" mass="20695">MADRPPSRADGRGSFSVVTYNVRCGRNAGLESALRAMAATEVDLGIFTETKITDGVYTRYSSGYNVTATNAVSASQGGIALFWRDNELYEIEEVAPRGPNVLTFELVTGQIQYFVVGAYIPPSDLGTTLTHIHQAWLECPRGCQPLLLGDLNANLLNPRDEREDPIAEQVDAMDLKIPTGSFGEPTISRL</sequence>
<gene>
    <name evidence="1" type="ORF">ACHAWU_002662</name>
</gene>
<comment type="caution">
    <text evidence="1">The sequence shown here is derived from an EMBL/GenBank/DDBJ whole genome shotgun (WGS) entry which is preliminary data.</text>
</comment>
<accession>A0ABD3MQB4</accession>
<organism evidence="1 2">
    <name type="scientific">Discostella pseudostelligera</name>
    <dbReference type="NCBI Taxonomy" id="259834"/>
    <lineage>
        <taxon>Eukaryota</taxon>
        <taxon>Sar</taxon>
        <taxon>Stramenopiles</taxon>
        <taxon>Ochrophyta</taxon>
        <taxon>Bacillariophyta</taxon>
        <taxon>Coscinodiscophyceae</taxon>
        <taxon>Thalassiosirophycidae</taxon>
        <taxon>Stephanodiscales</taxon>
        <taxon>Stephanodiscaceae</taxon>
        <taxon>Discostella</taxon>
    </lineage>
</organism>
<name>A0ABD3MQB4_9STRA</name>
<reference evidence="1 2" key="1">
    <citation type="submission" date="2024-10" db="EMBL/GenBank/DDBJ databases">
        <title>Updated reference genomes for cyclostephanoid diatoms.</title>
        <authorList>
            <person name="Roberts W.R."/>
            <person name="Alverson A.J."/>
        </authorList>
    </citation>
    <scope>NUCLEOTIDE SEQUENCE [LARGE SCALE GENOMIC DNA]</scope>
    <source>
        <strain evidence="1 2">AJA232-27</strain>
    </source>
</reference>